<feature type="region of interest" description="Disordered" evidence="1">
    <location>
        <begin position="122"/>
        <end position="153"/>
    </location>
</feature>
<evidence type="ECO:0000256" key="1">
    <source>
        <dbReference type="SAM" id="MobiDB-lite"/>
    </source>
</evidence>
<proteinExistence type="predicted"/>
<sequence length="153" mass="17422">MSNIYSQKMSDMYSEDILNDPHRAGWVGASIMPSPVVRFPSEQSIRQIDPWATEPHNKRFSSKLSTPATEISLFELPPQENKIEFENPSLAHGAKDAIIGKIKVCETIGKITRRDYLRESGRDQKRWGKREFKAATKAESAESMNRKLSVRTI</sequence>
<accession>A0ABN7UML2</accession>
<comment type="caution">
    <text evidence="2">The sequence shown here is derived from an EMBL/GenBank/DDBJ whole genome shotgun (WGS) entry which is preliminary data.</text>
</comment>
<organism evidence="2 3">
    <name type="scientific">Gigaspora margarita</name>
    <dbReference type="NCBI Taxonomy" id="4874"/>
    <lineage>
        <taxon>Eukaryota</taxon>
        <taxon>Fungi</taxon>
        <taxon>Fungi incertae sedis</taxon>
        <taxon>Mucoromycota</taxon>
        <taxon>Glomeromycotina</taxon>
        <taxon>Glomeromycetes</taxon>
        <taxon>Diversisporales</taxon>
        <taxon>Gigasporaceae</taxon>
        <taxon>Gigaspora</taxon>
    </lineage>
</organism>
<gene>
    <name evidence="2" type="ORF">GMARGA_LOCUS8481</name>
</gene>
<feature type="compositionally biased region" description="Basic and acidic residues" evidence="1">
    <location>
        <begin position="122"/>
        <end position="140"/>
    </location>
</feature>
<evidence type="ECO:0000313" key="3">
    <source>
        <dbReference type="Proteomes" id="UP000789901"/>
    </source>
</evidence>
<dbReference type="Proteomes" id="UP000789901">
    <property type="component" value="Unassembled WGS sequence"/>
</dbReference>
<protein>
    <submittedName>
        <fullName evidence="2">14973_t:CDS:1</fullName>
    </submittedName>
</protein>
<name>A0ABN7UML2_GIGMA</name>
<reference evidence="2 3" key="1">
    <citation type="submission" date="2021-06" db="EMBL/GenBank/DDBJ databases">
        <authorList>
            <person name="Kallberg Y."/>
            <person name="Tangrot J."/>
            <person name="Rosling A."/>
        </authorList>
    </citation>
    <scope>NUCLEOTIDE SEQUENCE [LARGE SCALE GENOMIC DNA]</scope>
    <source>
        <strain evidence="2 3">120-4 pot B 10/14</strain>
    </source>
</reference>
<evidence type="ECO:0000313" key="2">
    <source>
        <dbReference type="EMBL" id="CAG8633960.1"/>
    </source>
</evidence>
<keyword evidence="3" id="KW-1185">Reference proteome</keyword>
<dbReference type="EMBL" id="CAJVQB010004371">
    <property type="protein sequence ID" value="CAG8633960.1"/>
    <property type="molecule type" value="Genomic_DNA"/>
</dbReference>